<feature type="compositionally biased region" description="Polar residues" evidence="1">
    <location>
        <begin position="192"/>
        <end position="213"/>
    </location>
</feature>
<dbReference type="Proteomes" id="UP001153365">
    <property type="component" value="Unassembled WGS sequence"/>
</dbReference>
<gene>
    <name evidence="2" type="ORF">PPACK8108_LOCUS15269</name>
</gene>
<organism evidence="2 3">
    <name type="scientific">Phakopsora pachyrhizi</name>
    <name type="common">Asian soybean rust disease fungus</name>
    <dbReference type="NCBI Taxonomy" id="170000"/>
    <lineage>
        <taxon>Eukaryota</taxon>
        <taxon>Fungi</taxon>
        <taxon>Dikarya</taxon>
        <taxon>Basidiomycota</taxon>
        <taxon>Pucciniomycotina</taxon>
        <taxon>Pucciniomycetes</taxon>
        <taxon>Pucciniales</taxon>
        <taxon>Phakopsoraceae</taxon>
        <taxon>Phakopsora</taxon>
    </lineage>
</organism>
<proteinExistence type="predicted"/>
<feature type="region of interest" description="Disordered" evidence="1">
    <location>
        <begin position="294"/>
        <end position="340"/>
    </location>
</feature>
<evidence type="ECO:0000313" key="3">
    <source>
        <dbReference type="Proteomes" id="UP001153365"/>
    </source>
</evidence>
<accession>A0AAV0B9Y2</accession>
<sequence>NSRDFNNLQQNVYNGGQNHNVPSAYPVSGDFSNQMAAENINRVANDISPLDEWLNNPDSAPNFQEVINYYDQELWNYAPGEDLSFSGQNHQEKTFPHVGSSQNHRTSSNIVEPIYDGDLFGGNHVNLMPNFDALRHSDSSFVPHPHQNFANPSDEQMSQYPAFHSIQNDFSNSPHHSDMRDRVYQNQDLEASDFNPASSSQHTQNHRPSSNIFQPMYDGNLFGGNHVNLVPNFDAFRHSDSSFVPQPHQNFGIPSDEQMSQYSDFHSIQNDFSNSPHHSEMRDRLYQNQDLEASDFNPASSSHNTGSFNADESFDHRSNSIDDEHLSIGTSKSPAETDESFRERNELFEILTNFFKRPSKKEVKTEILNRSYKIEDKHLEKIHLKTNDYLKKQNLDEESEATLTNEGQTDKDKAKMPSRLFKRMIYVYTLGLIWDDSDSIKEKLSAFVDKFNNFGNMNTNMNTKANIYNISVLGINFMKIIANKYSKYSVSKEFVDEDSLLSYTESFWNFCFTNEGETIENFQEFFKALGIHCTEKDIGRFLFSEYTKGFKIPEKFFLKIKTKITSKTYKQEILAFS</sequence>
<protein>
    <submittedName>
        <fullName evidence="2">Uncharacterized protein</fullName>
    </submittedName>
</protein>
<feature type="non-terminal residue" evidence="2">
    <location>
        <position position="577"/>
    </location>
</feature>
<keyword evidence="3" id="KW-1185">Reference proteome</keyword>
<dbReference type="AlphaFoldDB" id="A0AAV0B9Y2"/>
<comment type="caution">
    <text evidence="2">The sequence shown here is derived from an EMBL/GenBank/DDBJ whole genome shotgun (WGS) entry which is preliminary data.</text>
</comment>
<evidence type="ECO:0000313" key="2">
    <source>
        <dbReference type="EMBL" id="CAH7682382.1"/>
    </source>
</evidence>
<evidence type="ECO:0000256" key="1">
    <source>
        <dbReference type="SAM" id="MobiDB-lite"/>
    </source>
</evidence>
<feature type="compositionally biased region" description="Polar residues" evidence="1">
    <location>
        <begin position="294"/>
        <end position="310"/>
    </location>
</feature>
<name>A0AAV0B9Y2_PHAPC</name>
<feature type="compositionally biased region" description="Basic and acidic residues" evidence="1">
    <location>
        <begin position="313"/>
        <end position="326"/>
    </location>
</feature>
<feature type="non-terminal residue" evidence="2">
    <location>
        <position position="1"/>
    </location>
</feature>
<reference evidence="2" key="1">
    <citation type="submission" date="2022-06" db="EMBL/GenBank/DDBJ databases">
        <authorList>
            <consortium name="SYNGENTA / RWTH Aachen University"/>
        </authorList>
    </citation>
    <scope>NUCLEOTIDE SEQUENCE</scope>
</reference>
<dbReference type="EMBL" id="CALTRL010004046">
    <property type="protein sequence ID" value="CAH7682382.1"/>
    <property type="molecule type" value="Genomic_DNA"/>
</dbReference>
<feature type="region of interest" description="Disordered" evidence="1">
    <location>
        <begin position="192"/>
        <end position="214"/>
    </location>
</feature>